<dbReference type="Gene3D" id="3.80.10.10">
    <property type="entry name" value="Ribonuclease Inhibitor"/>
    <property type="match status" value="1"/>
</dbReference>
<dbReference type="InterPro" id="IPR032675">
    <property type="entry name" value="LRR_dom_sf"/>
</dbReference>
<name>A0A0C3CF96_HEBCY</name>
<gene>
    <name evidence="1" type="ORF">M413DRAFT_22091</name>
</gene>
<protein>
    <submittedName>
        <fullName evidence="1">Uncharacterized protein</fullName>
    </submittedName>
</protein>
<organism evidence="1 2">
    <name type="scientific">Hebeloma cylindrosporum</name>
    <dbReference type="NCBI Taxonomy" id="76867"/>
    <lineage>
        <taxon>Eukaryota</taxon>
        <taxon>Fungi</taxon>
        <taxon>Dikarya</taxon>
        <taxon>Basidiomycota</taxon>
        <taxon>Agaricomycotina</taxon>
        <taxon>Agaricomycetes</taxon>
        <taxon>Agaricomycetidae</taxon>
        <taxon>Agaricales</taxon>
        <taxon>Agaricineae</taxon>
        <taxon>Hymenogastraceae</taxon>
        <taxon>Hebeloma</taxon>
    </lineage>
</organism>
<accession>A0A0C3CF96</accession>
<evidence type="ECO:0000313" key="1">
    <source>
        <dbReference type="EMBL" id="KIM47420.1"/>
    </source>
</evidence>
<keyword evidence="2" id="KW-1185">Reference proteome</keyword>
<dbReference type="AlphaFoldDB" id="A0A0C3CF96"/>
<dbReference type="Proteomes" id="UP000053424">
    <property type="component" value="Unassembled WGS sequence"/>
</dbReference>
<sequence length="513" mass="58365">MHEPCLSPRTGAATADVDQHRVAPFVQIREIRKELESKGNFVQGHDPFSRHLPPELLSHIFDVYTEHFNSPTNIFCGGPLRLCAVSKLWRAVAFATPRLWNTMVIYFCFPSNDITLESELTKQWLDRSGQLPLYLTFRTRPTDTDTDPSLLEPLFSLIRNFAPRWRKLVLYMPSMLYATFIGDLSCAPSLHTLKLDDRDGDLFRIQTPSLEYLEISGHFLSDIAIYWGTLTHFQSYSLSIDEVSELLRLAGRLTSCRLRGINDDLGLYHIPTTPLTHSNLKQLYLVPTDVSVEVMEGFFDLLVFPSLENFGYECTCSCSFPVTTFTSLFNRSQCHLTHFSGEFKDITPDDLISLFSALPTLTHLKLVEDWFDREKGIMTDNVLRQLTPIEGARVGLLPCLQSLEFRGKQRFSWNVLADFIVARMAQDKNGSSSRITGKMDVGRNPPAFCRNGSAIRFVSLILSGREKSMDPDTQGLLSRAGDAGVSIKIRDETFRNPFKRVRYSIPIHKSFMH</sequence>
<reference evidence="1 2" key="1">
    <citation type="submission" date="2014-04" db="EMBL/GenBank/DDBJ databases">
        <authorList>
            <consortium name="DOE Joint Genome Institute"/>
            <person name="Kuo A."/>
            <person name="Gay G."/>
            <person name="Dore J."/>
            <person name="Kohler A."/>
            <person name="Nagy L.G."/>
            <person name="Floudas D."/>
            <person name="Copeland A."/>
            <person name="Barry K.W."/>
            <person name="Cichocki N."/>
            <person name="Veneault-Fourrey C."/>
            <person name="LaButti K."/>
            <person name="Lindquist E.A."/>
            <person name="Lipzen A."/>
            <person name="Lundell T."/>
            <person name="Morin E."/>
            <person name="Murat C."/>
            <person name="Sun H."/>
            <person name="Tunlid A."/>
            <person name="Henrissat B."/>
            <person name="Grigoriev I.V."/>
            <person name="Hibbett D.S."/>
            <person name="Martin F."/>
            <person name="Nordberg H.P."/>
            <person name="Cantor M.N."/>
            <person name="Hua S.X."/>
        </authorList>
    </citation>
    <scope>NUCLEOTIDE SEQUENCE [LARGE SCALE GENOMIC DNA]</scope>
    <source>
        <strain evidence="2">h7</strain>
    </source>
</reference>
<proteinExistence type="predicted"/>
<dbReference type="EMBL" id="KN831769">
    <property type="protein sequence ID" value="KIM47420.1"/>
    <property type="molecule type" value="Genomic_DNA"/>
</dbReference>
<dbReference type="SUPFAM" id="SSF52047">
    <property type="entry name" value="RNI-like"/>
    <property type="match status" value="1"/>
</dbReference>
<evidence type="ECO:0000313" key="2">
    <source>
        <dbReference type="Proteomes" id="UP000053424"/>
    </source>
</evidence>
<reference evidence="2" key="2">
    <citation type="submission" date="2015-01" db="EMBL/GenBank/DDBJ databases">
        <title>Evolutionary Origins and Diversification of the Mycorrhizal Mutualists.</title>
        <authorList>
            <consortium name="DOE Joint Genome Institute"/>
            <consortium name="Mycorrhizal Genomics Consortium"/>
            <person name="Kohler A."/>
            <person name="Kuo A."/>
            <person name="Nagy L.G."/>
            <person name="Floudas D."/>
            <person name="Copeland A."/>
            <person name="Barry K.W."/>
            <person name="Cichocki N."/>
            <person name="Veneault-Fourrey C."/>
            <person name="LaButti K."/>
            <person name="Lindquist E.A."/>
            <person name="Lipzen A."/>
            <person name="Lundell T."/>
            <person name="Morin E."/>
            <person name="Murat C."/>
            <person name="Riley R."/>
            <person name="Ohm R."/>
            <person name="Sun H."/>
            <person name="Tunlid A."/>
            <person name="Henrissat B."/>
            <person name="Grigoriev I.V."/>
            <person name="Hibbett D.S."/>
            <person name="Martin F."/>
        </authorList>
    </citation>
    <scope>NUCLEOTIDE SEQUENCE [LARGE SCALE GENOMIC DNA]</scope>
    <source>
        <strain evidence="2">h7</strain>
    </source>
</reference>
<dbReference type="HOGENOM" id="CLU_018544_14_1_1"/>
<dbReference type="OrthoDB" id="2269034at2759"/>